<feature type="domain" description="S1 motif" evidence="8">
    <location>
        <begin position="299"/>
        <end position="368"/>
    </location>
</feature>
<feature type="binding site" evidence="6">
    <location>
        <position position="222"/>
    </location>
    <ligand>
        <name>dimethylallyl diphosphate</name>
        <dbReference type="ChEBI" id="CHEBI:57623"/>
    </ligand>
</feature>
<feature type="binding site" evidence="6">
    <location>
        <position position="266"/>
    </location>
    <ligand>
        <name>dimethylallyl diphosphate</name>
        <dbReference type="ChEBI" id="CHEBI:57623"/>
    </ligand>
</feature>
<dbReference type="GO" id="GO:0003729">
    <property type="term" value="F:mRNA binding"/>
    <property type="evidence" value="ECO:0007669"/>
    <property type="project" value="UniProtKB-ARBA"/>
</dbReference>
<feature type="binding site" evidence="6">
    <location>
        <position position="166"/>
    </location>
    <ligand>
        <name>(2E)-4-hydroxy-3-methylbut-2-enyl diphosphate</name>
        <dbReference type="ChEBI" id="CHEBI:128753"/>
    </ligand>
</feature>
<dbReference type="FunFam" id="2.40.50.140:FF:000103">
    <property type="entry name" value="protein RRP5 homolog"/>
    <property type="match status" value="1"/>
</dbReference>
<dbReference type="CDD" id="cd13944">
    <property type="entry name" value="lytB_ispH"/>
    <property type="match status" value="1"/>
</dbReference>
<feature type="binding site" evidence="6">
    <location>
        <position position="126"/>
    </location>
    <ligand>
        <name>isopentenyl diphosphate</name>
        <dbReference type="ChEBI" id="CHEBI:128769"/>
    </ligand>
</feature>
<keyword evidence="2 6" id="KW-0479">Metal-binding</keyword>
<reference evidence="9 10" key="1">
    <citation type="submission" date="2019-08" db="EMBL/GenBank/DDBJ databases">
        <title>In-depth cultivation of the pig gut microbiome towards novel bacterial diversity and tailored functional studies.</title>
        <authorList>
            <person name="Wylensek D."/>
            <person name="Hitch T.C.A."/>
            <person name="Clavel T."/>
        </authorList>
    </citation>
    <scope>NUCLEOTIDE SEQUENCE [LARGE SCALE GENOMIC DNA]</scope>
    <source>
        <strain evidence="9 10">Oil+RF-744-WCA-WT-13</strain>
    </source>
</reference>
<name>A0A7X2P740_9FIRM</name>
<evidence type="ECO:0000256" key="4">
    <source>
        <dbReference type="ARBA" id="ARBA00023014"/>
    </source>
</evidence>
<dbReference type="InterPro" id="IPR035104">
    <property type="entry name" value="Ribosomal_protein_S1-like"/>
</dbReference>
<dbReference type="RefSeq" id="WP_154456764.1">
    <property type="nucleotide sequence ID" value="NZ_VUMV01000001.1"/>
</dbReference>
<dbReference type="GO" id="GO:0016114">
    <property type="term" value="P:terpenoid biosynthetic process"/>
    <property type="evidence" value="ECO:0007669"/>
    <property type="project" value="UniProtKB-UniRule"/>
</dbReference>
<accession>A0A7X2P740</accession>
<dbReference type="GO" id="GO:0050992">
    <property type="term" value="P:dimethylallyl diphosphate biosynthetic process"/>
    <property type="evidence" value="ECO:0007669"/>
    <property type="project" value="UniProtKB-UniRule"/>
</dbReference>
<feature type="active site" description="Proton donor" evidence="6">
    <location>
        <position position="128"/>
    </location>
</feature>
<feature type="domain" description="S1 motif" evidence="8">
    <location>
        <begin position="473"/>
        <end position="539"/>
    </location>
</feature>
<dbReference type="GO" id="GO:0005840">
    <property type="term" value="C:ribosome"/>
    <property type="evidence" value="ECO:0007669"/>
    <property type="project" value="UniProtKB-KW"/>
</dbReference>
<dbReference type="SMART" id="SM00316">
    <property type="entry name" value="S1"/>
    <property type="match status" value="4"/>
</dbReference>
<keyword evidence="3 6" id="KW-0408">Iron</keyword>
<proteinExistence type="inferred from homology"/>
<feature type="compositionally biased region" description="Acidic residues" evidence="7">
    <location>
        <begin position="630"/>
        <end position="643"/>
    </location>
</feature>
<feature type="binding site" evidence="6">
    <location>
        <position position="76"/>
    </location>
    <ligand>
        <name>dimethylallyl diphosphate</name>
        <dbReference type="ChEBI" id="CHEBI:57623"/>
    </ligand>
</feature>
<dbReference type="EC" id="1.17.7.4" evidence="6"/>
<dbReference type="Gene3D" id="3.40.50.11270">
    <property type="match status" value="1"/>
</dbReference>
<feature type="domain" description="S1 motif" evidence="8">
    <location>
        <begin position="386"/>
        <end position="452"/>
    </location>
</feature>
<comment type="caution">
    <text evidence="9">The sequence shown here is derived from an EMBL/GenBank/DDBJ whole genome shotgun (WGS) entry which is preliminary data.</text>
</comment>
<gene>
    <name evidence="6" type="primary">ispH</name>
    <name evidence="9" type="ORF">FYJ60_01195</name>
</gene>
<dbReference type="PANTHER" id="PTHR30426:SF0">
    <property type="entry name" value="4-HYDROXY-3-METHYLBUT-2-ENYL DIPHOSPHATE REDUCTASE"/>
    <property type="match status" value="1"/>
</dbReference>
<feature type="binding site" evidence="6">
    <location>
        <position position="126"/>
    </location>
    <ligand>
        <name>(2E)-4-hydroxy-3-methylbut-2-enyl diphosphate</name>
        <dbReference type="ChEBI" id="CHEBI:128753"/>
    </ligand>
</feature>
<feature type="binding site" evidence="6">
    <location>
        <position position="224"/>
    </location>
    <ligand>
        <name>(2E)-4-hydroxy-3-methylbut-2-enyl diphosphate</name>
        <dbReference type="ChEBI" id="CHEBI:128753"/>
    </ligand>
</feature>
<dbReference type="InterPro" id="IPR003451">
    <property type="entry name" value="LytB/IspH"/>
</dbReference>
<comment type="catalytic activity">
    <reaction evidence="6">
        <text>dimethylallyl diphosphate + 2 oxidized [2Fe-2S]-[ferredoxin] + H2O = (2E)-4-hydroxy-3-methylbut-2-enyl diphosphate + 2 reduced [2Fe-2S]-[ferredoxin] + 2 H(+)</text>
        <dbReference type="Rhea" id="RHEA:24825"/>
        <dbReference type="Rhea" id="RHEA-COMP:10000"/>
        <dbReference type="Rhea" id="RHEA-COMP:10001"/>
        <dbReference type="ChEBI" id="CHEBI:15377"/>
        <dbReference type="ChEBI" id="CHEBI:15378"/>
        <dbReference type="ChEBI" id="CHEBI:33737"/>
        <dbReference type="ChEBI" id="CHEBI:33738"/>
        <dbReference type="ChEBI" id="CHEBI:57623"/>
        <dbReference type="ChEBI" id="CHEBI:128753"/>
        <dbReference type="EC" id="1.17.7.4"/>
    </reaction>
</comment>
<feature type="binding site" evidence="6">
    <location>
        <position position="223"/>
    </location>
    <ligand>
        <name>(2E)-4-hydroxy-3-methylbut-2-enyl diphosphate</name>
        <dbReference type="ChEBI" id="CHEBI:128753"/>
    </ligand>
</feature>
<keyword evidence="6 9" id="KW-0560">Oxidoreductase</keyword>
<dbReference type="Gene3D" id="2.40.50.140">
    <property type="entry name" value="Nucleic acid-binding proteins"/>
    <property type="match status" value="4"/>
</dbReference>
<dbReference type="NCBIfam" id="NF005208">
    <property type="entry name" value="PRK06676.1"/>
    <property type="match status" value="1"/>
</dbReference>
<dbReference type="InterPro" id="IPR012340">
    <property type="entry name" value="NA-bd_OB-fold"/>
</dbReference>
<protein>
    <recommendedName>
        <fullName evidence="6">4-hydroxy-3-methylbut-2-enyl diphosphate reductase</fullName>
        <shortName evidence="6">HMBPP reductase</shortName>
        <ecNumber evidence="6">1.17.7.4</ecNumber>
    </recommendedName>
</protein>
<dbReference type="SUPFAM" id="SSF50249">
    <property type="entry name" value="Nucleic acid-binding proteins"/>
    <property type="match status" value="4"/>
</dbReference>
<dbReference type="CDD" id="cd05688">
    <property type="entry name" value="S1_RPS1_repeat_ec3"/>
    <property type="match status" value="1"/>
</dbReference>
<dbReference type="Gene3D" id="3.40.1010.20">
    <property type="entry name" value="4-hydroxy-3-methylbut-2-enyl diphosphate reductase, catalytic domain"/>
    <property type="match status" value="2"/>
</dbReference>
<feature type="binding site" evidence="6">
    <location>
        <position position="266"/>
    </location>
    <ligand>
        <name>isopentenyl diphosphate</name>
        <dbReference type="ChEBI" id="CHEBI:128769"/>
    </ligand>
</feature>
<dbReference type="CDD" id="cd05687">
    <property type="entry name" value="S1_RPS1_repeat_ec1_hs1"/>
    <property type="match status" value="1"/>
</dbReference>
<dbReference type="NCBIfam" id="TIGR00216">
    <property type="entry name" value="ispH_lytB"/>
    <property type="match status" value="1"/>
</dbReference>
<evidence type="ECO:0000259" key="8">
    <source>
        <dbReference type="PROSITE" id="PS50126"/>
    </source>
</evidence>
<feature type="binding site" evidence="6">
    <location>
        <position position="224"/>
    </location>
    <ligand>
        <name>dimethylallyl diphosphate</name>
        <dbReference type="ChEBI" id="CHEBI:57623"/>
    </ligand>
</feature>
<feature type="region of interest" description="Disordered" evidence="7">
    <location>
        <begin position="624"/>
        <end position="643"/>
    </location>
</feature>
<feature type="binding site" evidence="6">
    <location>
        <position position="12"/>
    </location>
    <ligand>
        <name>[4Fe-4S] cluster</name>
        <dbReference type="ChEBI" id="CHEBI:49883"/>
    </ligand>
</feature>
<dbReference type="UniPathway" id="UPA00056">
    <property type="reaction ID" value="UER00097"/>
</dbReference>
<evidence type="ECO:0000256" key="7">
    <source>
        <dbReference type="SAM" id="MobiDB-lite"/>
    </source>
</evidence>
<dbReference type="Pfam" id="PF00575">
    <property type="entry name" value="S1"/>
    <property type="match status" value="4"/>
</dbReference>
<evidence type="ECO:0000313" key="9">
    <source>
        <dbReference type="EMBL" id="MST80953.1"/>
    </source>
</evidence>
<comment type="pathway">
    <text evidence="6">Isoprenoid biosynthesis; isopentenyl diphosphate biosynthesis via DXP pathway; isopentenyl diphosphate from 1-deoxy-D-xylulose 5-phosphate: step 6/6.</text>
</comment>
<feature type="binding site" evidence="6">
    <location>
        <position position="76"/>
    </location>
    <ligand>
        <name>(2E)-4-hydroxy-3-methylbut-2-enyl diphosphate</name>
        <dbReference type="ChEBI" id="CHEBI:128753"/>
    </ligand>
</feature>
<feature type="binding site" evidence="6">
    <location>
        <position position="223"/>
    </location>
    <ligand>
        <name>dimethylallyl diphosphate</name>
        <dbReference type="ChEBI" id="CHEBI:57623"/>
    </ligand>
</feature>
<feature type="binding site" evidence="6">
    <location>
        <position position="224"/>
    </location>
    <ligand>
        <name>isopentenyl diphosphate</name>
        <dbReference type="ChEBI" id="CHEBI:128769"/>
    </ligand>
</feature>
<feature type="binding site" evidence="6">
    <location>
        <position position="223"/>
    </location>
    <ligand>
        <name>isopentenyl diphosphate</name>
        <dbReference type="ChEBI" id="CHEBI:128769"/>
    </ligand>
</feature>
<dbReference type="GO" id="GO:0051539">
    <property type="term" value="F:4 iron, 4 sulfur cluster binding"/>
    <property type="evidence" value="ECO:0007669"/>
    <property type="project" value="UniProtKB-UniRule"/>
</dbReference>
<evidence type="ECO:0000256" key="3">
    <source>
        <dbReference type="ARBA" id="ARBA00023004"/>
    </source>
</evidence>
<dbReference type="GO" id="GO:0051745">
    <property type="term" value="F:4-hydroxy-3-methylbut-2-enyl diphosphate reductase activity"/>
    <property type="evidence" value="ECO:0007669"/>
    <property type="project" value="UniProtKB-UniRule"/>
</dbReference>
<feature type="binding site" evidence="6">
    <location>
        <position position="41"/>
    </location>
    <ligand>
        <name>isopentenyl diphosphate</name>
        <dbReference type="ChEBI" id="CHEBI:128769"/>
    </ligand>
</feature>
<feature type="binding site" evidence="6">
    <location>
        <position position="222"/>
    </location>
    <ligand>
        <name>(2E)-4-hydroxy-3-methylbut-2-enyl diphosphate</name>
        <dbReference type="ChEBI" id="CHEBI:128753"/>
    </ligand>
</feature>
<keyword evidence="4 6" id="KW-0411">Iron-sulfur</keyword>
<dbReference type="Proteomes" id="UP000466864">
    <property type="component" value="Unassembled WGS sequence"/>
</dbReference>
<feature type="binding site" evidence="6">
    <location>
        <position position="98"/>
    </location>
    <ligand>
        <name>[4Fe-4S] cluster</name>
        <dbReference type="ChEBI" id="CHEBI:49883"/>
    </ligand>
</feature>
<dbReference type="NCBIfam" id="NF000907">
    <property type="entry name" value="PRK00087.1"/>
    <property type="match status" value="1"/>
</dbReference>
<feature type="binding site" evidence="6">
    <location>
        <position position="194"/>
    </location>
    <ligand>
        <name>[4Fe-4S] cluster</name>
        <dbReference type="ChEBI" id="CHEBI:49883"/>
    </ligand>
</feature>
<comment type="function">
    <text evidence="6">Catalyzes the conversion of 1-hydroxy-2-methyl-2-(E)-butenyl 4-diphosphate (HMBPP) into a mixture of isopentenyl diphosphate (IPP) and dimethylallyl diphosphate (DMAPP). Acts in the terminal step of the DOXP/MEP pathway for isoprenoid precursor biosynthesis.</text>
</comment>
<comment type="catalytic activity">
    <reaction evidence="6">
        <text>isopentenyl diphosphate + 2 oxidized [2Fe-2S]-[ferredoxin] + H2O = (2E)-4-hydroxy-3-methylbut-2-enyl diphosphate + 2 reduced [2Fe-2S]-[ferredoxin] + 2 H(+)</text>
        <dbReference type="Rhea" id="RHEA:24488"/>
        <dbReference type="Rhea" id="RHEA-COMP:10000"/>
        <dbReference type="Rhea" id="RHEA-COMP:10001"/>
        <dbReference type="ChEBI" id="CHEBI:15377"/>
        <dbReference type="ChEBI" id="CHEBI:15378"/>
        <dbReference type="ChEBI" id="CHEBI:33737"/>
        <dbReference type="ChEBI" id="CHEBI:33738"/>
        <dbReference type="ChEBI" id="CHEBI:128753"/>
        <dbReference type="ChEBI" id="CHEBI:128769"/>
        <dbReference type="EC" id="1.17.7.4"/>
    </reaction>
</comment>
<comment type="function">
    <text evidence="5">Binds mRNA; thus facilitating recognition of the initiation point. It is needed to translate mRNA with a short Shine-Dalgarno (SD) purine-rich sequence.</text>
</comment>
<dbReference type="CDD" id="cd04465">
    <property type="entry name" value="S1_RPS1_repeat_ec2_hs2"/>
    <property type="match status" value="1"/>
</dbReference>
<dbReference type="PRINTS" id="PR00681">
    <property type="entry name" value="RIBOSOMALS1"/>
</dbReference>
<feature type="binding site" evidence="6">
    <location>
        <position position="41"/>
    </location>
    <ligand>
        <name>(2E)-4-hydroxy-3-methylbut-2-enyl diphosphate</name>
        <dbReference type="ChEBI" id="CHEBI:128753"/>
    </ligand>
</feature>
<dbReference type="EMBL" id="VUMV01000001">
    <property type="protein sequence ID" value="MST80953.1"/>
    <property type="molecule type" value="Genomic_DNA"/>
</dbReference>
<dbReference type="PANTHER" id="PTHR30426">
    <property type="entry name" value="4-HYDROXY-3-METHYLBUT-2-ENYL DIPHOSPHATE REDUCTASE"/>
    <property type="match status" value="1"/>
</dbReference>
<evidence type="ECO:0000256" key="6">
    <source>
        <dbReference type="HAMAP-Rule" id="MF_00191"/>
    </source>
</evidence>
<feature type="binding site" evidence="6">
    <location>
        <position position="266"/>
    </location>
    <ligand>
        <name>(2E)-4-hydroxy-3-methylbut-2-enyl diphosphate</name>
        <dbReference type="ChEBI" id="CHEBI:128753"/>
    </ligand>
</feature>
<feature type="domain" description="S1 motif" evidence="8">
    <location>
        <begin position="556"/>
        <end position="625"/>
    </location>
</feature>
<evidence type="ECO:0000256" key="1">
    <source>
        <dbReference type="ARBA" id="ARBA00022485"/>
    </source>
</evidence>
<dbReference type="GO" id="GO:0019288">
    <property type="term" value="P:isopentenyl diphosphate biosynthetic process, methylerythritol 4-phosphate pathway"/>
    <property type="evidence" value="ECO:0007669"/>
    <property type="project" value="UniProtKB-UniRule"/>
</dbReference>
<feature type="binding site" evidence="6">
    <location>
        <position position="126"/>
    </location>
    <ligand>
        <name>dimethylallyl diphosphate</name>
        <dbReference type="ChEBI" id="CHEBI:57623"/>
    </ligand>
</feature>
<comment type="similarity">
    <text evidence="6">Belongs to the IspH family.</text>
</comment>
<keyword evidence="6" id="KW-0414">Isoprene biosynthesis</keyword>
<dbReference type="UniPathway" id="UPA00059">
    <property type="reaction ID" value="UER00105"/>
</dbReference>
<feature type="binding site" evidence="6">
    <location>
        <position position="76"/>
    </location>
    <ligand>
        <name>isopentenyl diphosphate</name>
        <dbReference type="ChEBI" id="CHEBI:128769"/>
    </ligand>
</feature>
<dbReference type="Pfam" id="PF02401">
    <property type="entry name" value="LYTB"/>
    <property type="match status" value="1"/>
</dbReference>
<keyword evidence="9" id="KW-0689">Ribosomal protein</keyword>
<dbReference type="GO" id="GO:0046872">
    <property type="term" value="F:metal ion binding"/>
    <property type="evidence" value="ECO:0007669"/>
    <property type="project" value="UniProtKB-KW"/>
</dbReference>
<comment type="pathway">
    <text evidence="6">Isoprenoid biosynthesis; dimethylallyl diphosphate biosynthesis; dimethylallyl diphosphate from (2E)-4-hydroxy-3-methylbutenyl diphosphate: step 1/1.</text>
</comment>
<feature type="binding site" evidence="6">
    <location>
        <position position="41"/>
    </location>
    <ligand>
        <name>dimethylallyl diphosphate</name>
        <dbReference type="ChEBI" id="CHEBI:57623"/>
    </ligand>
</feature>
<dbReference type="AlphaFoldDB" id="A0A7X2P740"/>
<evidence type="ECO:0000256" key="2">
    <source>
        <dbReference type="ARBA" id="ARBA00022723"/>
    </source>
</evidence>
<sequence length="643" mass="71544">MKITVAESAGFCFGVKRAVEECFHQIENADGPVYTFGPIIHNDQVVEELNRKGVQVIYSEEELEQVHRGVIIIRSHGVPERIQKKMESLGVKVVDATCPFVKKIHTIVRKAGEEGKTVIIAGSPDHPEVQGIMGWAAGPVYAVQSAEEMERLELPARTEAVLVAQTTFHAGKFEDIVDIFRKKEYYNSVNNTVCSATDKRQTEAREIAQQVDAMVVIGGRHSSNTRKLYEICMEECKNTYFIETLVDLDTKPFQSFSHVGITAGASTPKSIIEEVHRKMSEEQTFQEMLDSSFKTVRNGEVVEGTVIDVKPDQIILNIGYKADGILTRNEYSNDSSVDLTTVAKEGDTMEVKVLKVNDGDGQVILTYKRLAAEKGNKKLEEAFNNHEVLKAKVVRVLNGGLSVLVDGARVFIPASLVSDTYEKDLGKYLDQEIEFVIIEFDPRRRRIIGDRKQLIVEKKKAMQEELLERIQPGDIVEGTVKNITDFGAFIDLGGADGLLHISEMSWGRVDNPRSILKVGQKLKVLIKDIKGDRIALSLKFPDENPWLTAGEKYSVGTVVTGKIARMTDFGAFVELEPGVDALLHVSQIAKEHIDKPSDVLSVGQEVTAKVTDFNGDDRKISLSIKQLERDSEDGDSEAYETEE</sequence>
<keyword evidence="9" id="KW-0687">Ribonucleoprotein</keyword>
<organism evidence="9 10">
    <name type="scientific">Bilifractor porci</name>
    <dbReference type="NCBI Taxonomy" id="2606636"/>
    <lineage>
        <taxon>Bacteria</taxon>
        <taxon>Bacillati</taxon>
        <taxon>Bacillota</taxon>
        <taxon>Clostridia</taxon>
        <taxon>Lachnospirales</taxon>
        <taxon>Lachnospiraceae</taxon>
        <taxon>Bilifractor</taxon>
    </lineage>
</organism>
<dbReference type="HAMAP" id="MF_00191">
    <property type="entry name" value="IspH"/>
    <property type="match status" value="1"/>
</dbReference>
<evidence type="ECO:0000256" key="5">
    <source>
        <dbReference type="ARBA" id="ARBA00025604"/>
    </source>
</evidence>
<dbReference type="GO" id="GO:0005737">
    <property type="term" value="C:cytoplasm"/>
    <property type="evidence" value="ECO:0007669"/>
    <property type="project" value="UniProtKB-ARBA"/>
</dbReference>
<keyword evidence="10" id="KW-1185">Reference proteome</keyword>
<feature type="binding site" evidence="6">
    <location>
        <position position="222"/>
    </location>
    <ligand>
        <name>isopentenyl diphosphate</name>
        <dbReference type="ChEBI" id="CHEBI:128769"/>
    </ligand>
</feature>
<comment type="cofactor">
    <cofactor evidence="6">
        <name>[4Fe-4S] cluster</name>
        <dbReference type="ChEBI" id="CHEBI:49883"/>
    </cofactor>
    <text evidence="6">Binds 1 [4Fe-4S] cluster per subunit.</text>
</comment>
<dbReference type="PROSITE" id="PS50126">
    <property type="entry name" value="S1"/>
    <property type="match status" value="4"/>
</dbReference>
<dbReference type="InterPro" id="IPR003029">
    <property type="entry name" value="S1_domain"/>
</dbReference>
<evidence type="ECO:0000313" key="10">
    <source>
        <dbReference type="Proteomes" id="UP000466864"/>
    </source>
</evidence>
<keyword evidence="1 6" id="KW-0004">4Fe-4S</keyword>
<dbReference type="FunFam" id="2.40.50.140:FF:000051">
    <property type="entry name" value="RNA-binding transcriptional accessory protein"/>
    <property type="match status" value="1"/>
</dbReference>